<dbReference type="Proteomes" id="UP000273443">
    <property type="component" value="Chromosome"/>
</dbReference>
<reference evidence="12 13" key="1">
    <citation type="journal article" date="2015" name="Genome Announc.">
        <title>Complete Genome Sequence of Sulfolobus solfataricus Strain 98/2 and Evolved Derivatives.</title>
        <authorList>
            <person name="McCarthy S."/>
            <person name="Gradnigo J."/>
            <person name="Johnson T."/>
            <person name="Payne S."/>
            <person name="Lipzen A."/>
            <person name="Martin J."/>
            <person name="Schackwitz W."/>
            <person name="Moriyama E."/>
            <person name="Blum P."/>
        </authorList>
    </citation>
    <scope>NUCLEOTIDE SEQUENCE [LARGE SCALE GENOMIC DNA]</scope>
    <source>
        <strain evidence="12">98/2 SULC</strain>
        <strain evidence="2">SARC-B</strain>
        <strain evidence="3">SARC-C</strain>
        <strain evidence="4 14">SULA</strain>
        <strain evidence="13">SULB</strain>
    </source>
</reference>
<evidence type="ECO:0000313" key="13">
    <source>
        <dbReference type="Proteomes" id="UP000033085"/>
    </source>
</evidence>
<evidence type="ECO:0000313" key="12">
    <source>
        <dbReference type="Proteomes" id="UP000033057"/>
    </source>
</evidence>
<evidence type="ECO:0000313" key="4">
    <source>
        <dbReference type="EMBL" id="AKA80059.1"/>
    </source>
</evidence>
<evidence type="ECO:0000313" key="15">
    <source>
        <dbReference type="Proteomes" id="UP000267993"/>
    </source>
</evidence>
<reference evidence="2" key="3">
    <citation type="submission" date="2018-10" db="EMBL/GenBank/DDBJ databases">
        <authorList>
            <person name="McCarthy S."/>
            <person name="Gradnigo J."/>
            <person name="Johnson T."/>
            <person name="Payne S."/>
            <person name="Lipzen A."/>
            <person name="Schackwitz W."/>
            <person name="Martin J."/>
            <person name="Moriyama E."/>
            <person name="Blum P."/>
        </authorList>
    </citation>
    <scope>NUCLEOTIDE SEQUENCE</scope>
    <source>
        <strain evidence="2">SARC-B</strain>
        <strain evidence="3">SARC-C</strain>
        <strain evidence="4">SULA</strain>
    </source>
</reference>
<dbReference type="GO" id="GO:0016740">
    <property type="term" value="F:transferase activity"/>
    <property type="evidence" value="ECO:0007669"/>
    <property type="project" value="UniProtKB-KW"/>
</dbReference>
<dbReference type="Proteomes" id="UP000278715">
    <property type="component" value="Chromosome"/>
</dbReference>
<dbReference type="InterPro" id="IPR029044">
    <property type="entry name" value="Nucleotide-diphossugar_trans"/>
</dbReference>
<dbReference type="EMBL" id="CP011056">
    <property type="protein sequence ID" value="AKA77368.1"/>
    <property type="molecule type" value="Genomic_DNA"/>
</dbReference>
<sequence>MISIEIPVLHGKYLRELIESIRSQTFQDYEVIVVNSSTAEEISDLIKQYGFKEVKENVKLLKARYLAHINTRGEYSLLLDETRILRRDALKILSSLNHDMVIIGEEEIGNSFWIKLANLDKENIMECNTPEAIKGFVLPRYFRNEVLVKAFMVLRENLKEKFDEVIFPDHELLYYEASKVSNDVFVLKDKLIMHYGDSKLSEIVRKYYRYGKSLKVLNSTPYEHLTSISRKKRNICKGNKILLYLLYVARGIPFLVGYLL</sequence>
<evidence type="ECO:0000313" key="8">
    <source>
        <dbReference type="EMBL" id="AZF76999.1"/>
    </source>
</evidence>
<dbReference type="RefSeq" id="WP_009992269.1">
    <property type="nucleotide sequence ID" value="NZ_CP011055.2"/>
</dbReference>
<evidence type="ECO:0000313" key="16">
    <source>
        <dbReference type="Proteomes" id="UP000269431"/>
    </source>
</evidence>
<dbReference type="EMBL" id="CP033235">
    <property type="protein sequence ID" value="AZF69136.1"/>
    <property type="molecule type" value="Genomic_DNA"/>
</dbReference>
<dbReference type="Proteomes" id="UP000033057">
    <property type="component" value="Chromosome"/>
</dbReference>
<feature type="domain" description="Glycosyltransferase 2-like" evidence="1">
    <location>
        <begin position="11"/>
        <end position="80"/>
    </location>
</feature>
<evidence type="ECO:0000313" key="9">
    <source>
        <dbReference type="EMBL" id="AZF79604.1"/>
    </source>
</evidence>
<dbReference type="EMBL" id="CP033240">
    <property type="protein sequence ID" value="AZF82209.1"/>
    <property type="molecule type" value="Genomic_DNA"/>
</dbReference>
<evidence type="ECO:0000313" key="17">
    <source>
        <dbReference type="Proteomes" id="UP000273194"/>
    </source>
</evidence>
<evidence type="ECO:0000313" key="20">
    <source>
        <dbReference type="Proteomes" id="UP000278715"/>
    </source>
</evidence>
<evidence type="ECO:0000313" key="6">
    <source>
        <dbReference type="EMBL" id="AZF71756.1"/>
    </source>
</evidence>
<dbReference type="EMBL" id="CP033241">
    <property type="protein sequence ID" value="AZF84801.1"/>
    <property type="molecule type" value="Genomic_DNA"/>
</dbReference>
<dbReference type="InterPro" id="IPR001173">
    <property type="entry name" value="Glyco_trans_2-like"/>
</dbReference>
<keyword evidence="2" id="KW-0808">Transferase</keyword>
<dbReference type="Proteomes" id="UP000267993">
    <property type="component" value="Chromosome"/>
</dbReference>
<reference evidence="15 16" key="2">
    <citation type="journal article" date="2018" name="Proc. Natl. Acad. Sci. U.S.A.">
        <title>Nonmutational mechanism of inheritance in the Archaeon Sulfolobus solfataricus.</title>
        <authorList>
            <person name="Payne S."/>
            <person name="McCarthy S."/>
            <person name="Johnson T."/>
            <person name="North E."/>
            <person name="Blum P."/>
        </authorList>
    </citation>
    <scope>NUCLEOTIDE SEQUENCE [LARGE SCALE GENOMIC DNA]</scope>
    <source>
        <strain evidence="6 15">SARC-H</strain>
        <strain evidence="7 19">SARC-I</strain>
        <strain evidence="9 20">SARC-N</strain>
        <strain evidence="10 21">SARC-O</strain>
        <strain evidence="11 16">SUL120</strain>
        <strain evidence="5 17">SULG</strain>
        <strain evidence="8 18">SULM</strain>
    </source>
</reference>
<dbReference type="EMBL" id="CP033237">
    <property type="protein sequence ID" value="AZF74376.1"/>
    <property type="molecule type" value="Genomic_DNA"/>
</dbReference>
<dbReference type="KEGG" id="ssof:SULC_2552"/>
<evidence type="ECO:0000313" key="2">
    <source>
        <dbReference type="EMBL" id="AKA74674.1"/>
    </source>
</evidence>
<dbReference type="EMBL" id="CP011057">
    <property type="protein sequence ID" value="AKA80059.1"/>
    <property type="molecule type" value="Genomic_DNA"/>
</dbReference>
<dbReference type="EMBL" id="CP033236">
    <property type="protein sequence ID" value="AZF71756.1"/>
    <property type="molecule type" value="Genomic_DNA"/>
</dbReference>
<dbReference type="KEGG" id="ssoa:SULA_2555"/>
<protein>
    <submittedName>
        <fullName evidence="2">Glycosyltransferase</fullName>
    </submittedName>
</protein>
<gene>
    <name evidence="4" type="ORF">SULA_2555</name>
    <name evidence="2" type="ORF">SULB_2557</name>
    <name evidence="3" type="ORF">SULC_2552</name>
    <name evidence="5" type="ORF">SULG_12970</name>
    <name evidence="6" type="ORF">SULH_12970</name>
    <name evidence="7" type="ORF">SULI_12970</name>
    <name evidence="8" type="ORF">SULM_12960</name>
    <name evidence="9" type="ORF">SULN_12950</name>
    <name evidence="10" type="ORF">SULO_12970</name>
    <name evidence="11" type="ORF">SULZ_13000</name>
</gene>
<evidence type="ECO:0000313" key="21">
    <source>
        <dbReference type="Proteomes" id="UP000282269"/>
    </source>
</evidence>
<evidence type="ECO:0000259" key="1">
    <source>
        <dbReference type="Pfam" id="PF00535"/>
    </source>
</evidence>
<proteinExistence type="predicted"/>
<evidence type="ECO:0000313" key="5">
    <source>
        <dbReference type="EMBL" id="AZF69136.1"/>
    </source>
</evidence>
<dbReference type="Proteomes" id="UP000269431">
    <property type="component" value="Chromosome"/>
</dbReference>
<dbReference type="Proteomes" id="UP000273194">
    <property type="component" value="Chromosome"/>
</dbReference>
<evidence type="ECO:0000313" key="10">
    <source>
        <dbReference type="EMBL" id="AZF82209.1"/>
    </source>
</evidence>
<evidence type="ECO:0000313" key="7">
    <source>
        <dbReference type="EMBL" id="AZF74376.1"/>
    </source>
</evidence>
<dbReference type="AlphaFoldDB" id="A0A0E3K970"/>
<evidence type="ECO:0000313" key="18">
    <source>
        <dbReference type="Proteomes" id="UP000273443"/>
    </source>
</evidence>
<accession>A0A0E3K970</accession>
<dbReference type="GeneID" id="44130515"/>
<name>A0A0E3K970_SACSO</name>
<dbReference type="EMBL" id="CP011055">
    <property type="protein sequence ID" value="AKA74674.1"/>
    <property type="molecule type" value="Genomic_DNA"/>
</dbReference>
<dbReference type="KEGG" id="ssol:SULB_2557"/>
<dbReference type="Proteomes" id="UP000033085">
    <property type="component" value="Chromosome"/>
</dbReference>
<dbReference type="Pfam" id="PF00535">
    <property type="entry name" value="Glycos_transf_2"/>
    <property type="match status" value="1"/>
</dbReference>
<dbReference type="EMBL" id="CP033239">
    <property type="protein sequence ID" value="AZF79604.1"/>
    <property type="molecule type" value="Genomic_DNA"/>
</dbReference>
<dbReference type="Proteomes" id="UP000033106">
    <property type="component" value="Chromosome"/>
</dbReference>
<dbReference type="Gene3D" id="3.90.550.10">
    <property type="entry name" value="Spore Coat Polysaccharide Biosynthesis Protein SpsA, Chain A"/>
    <property type="match status" value="1"/>
</dbReference>
<evidence type="ECO:0000313" key="19">
    <source>
        <dbReference type="Proteomes" id="UP000275843"/>
    </source>
</evidence>
<dbReference type="Proteomes" id="UP000275843">
    <property type="component" value="Chromosome"/>
</dbReference>
<dbReference type="SUPFAM" id="SSF53448">
    <property type="entry name" value="Nucleotide-diphospho-sugar transferases"/>
    <property type="match status" value="1"/>
</dbReference>
<evidence type="ECO:0000313" key="3">
    <source>
        <dbReference type="EMBL" id="AKA77368.1"/>
    </source>
</evidence>
<evidence type="ECO:0000313" key="14">
    <source>
        <dbReference type="Proteomes" id="UP000033106"/>
    </source>
</evidence>
<dbReference type="PATRIC" id="fig|2287.6.peg.2719"/>
<organism evidence="2 13">
    <name type="scientific">Saccharolobus solfataricus</name>
    <name type="common">Sulfolobus solfataricus</name>
    <dbReference type="NCBI Taxonomy" id="2287"/>
    <lineage>
        <taxon>Archaea</taxon>
        <taxon>Thermoproteota</taxon>
        <taxon>Thermoprotei</taxon>
        <taxon>Sulfolobales</taxon>
        <taxon>Sulfolobaceae</taxon>
        <taxon>Saccharolobus</taxon>
    </lineage>
</organism>
<dbReference type="Proteomes" id="UP000282269">
    <property type="component" value="Chromosome"/>
</dbReference>
<dbReference type="EMBL" id="CP033238">
    <property type="protein sequence ID" value="AZF76999.1"/>
    <property type="molecule type" value="Genomic_DNA"/>
</dbReference>
<evidence type="ECO:0000313" key="11">
    <source>
        <dbReference type="EMBL" id="AZF84801.1"/>
    </source>
</evidence>